<organism evidence="2 3">
    <name type="scientific">[Myrmecia] bisecta</name>
    <dbReference type="NCBI Taxonomy" id="41462"/>
    <lineage>
        <taxon>Eukaryota</taxon>
        <taxon>Viridiplantae</taxon>
        <taxon>Chlorophyta</taxon>
        <taxon>core chlorophytes</taxon>
        <taxon>Trebouxiophyceae</taxon>
        <taxon>Trebouxiales</taxon>
        <taxon>Trebouxiaceae</taxon>
        <taxon>Myrmecia</taxon>
    </lineage>
</organism>
<dbReference type="Gene3D" id="1.20.5.340">
    <property type="match status" value="1"/>
</dbReference>
<proteinExistence type="predicted"/>
<name>A0AAW1QSU2_9CHLO</name>
<dbReference type="EMBL" id="JALJOR010000002">
    <property type="protein sequence ID" value="KAK9824498.1"/>
    <property type="molecule type" value="Genomic_DNA"/>
</dbReference>
<evidence type="ECO:0000256" key="1">
    <source>
        <dbReference type="SAM" id="Coils"/>
    </source>
</evidence>
<protein>
    <submittedName>
        <fullName evidence="2">Uncharacterized protein</fullName>
    </submittedName>
</protein>
<comment type="caution">
    <text evidence="2">The sequence shown here is derived from an EMBL/GenBank/DDBJ whole genome shotgun (WGS) entry which is preliminary data.</text>
</comment>
<dbReference type="AlphaFoldDB" id="A0AAW1QSU2"/>
<dbReference type="Proteomes" id="UP001489004">
    <property type="component" value="Unassembled WGS sequence"/>
</dbReference>
<feature type="coiled-coil region" evidence="1">
    <location>
        <begin position="40"/>
        <end position="67"/>
    </location>
</feature>
<evidence type="ECO:0000313" key="3">
    <source>
        <dbReference type="Proteomes" id="UP001489004"/>
    </source>
</evidence>
<gene>
    <name evidence="2" type="ORF">WJX72_010843</name>
</gene>
<sequence>MHSKTRSRTTSMLSEKQSIPASQEICRTLLSLQRAAQTVFDSLDGQVDAAQERLQDLKEKLARVEHTLAACRGGEQALVASCLVAPGQAPSACQRATTASENHKSDWTSRASCGLAAGQHVQQAYASYWHGCVTATGVTATEEGNWQAQVQ</sequence>
<keyword evidence="1" id="KW-0175">Coiled coil</keyword>
<keyword evidence="3" id="KW-1185">Reference proteome</keyword>
<reference evidence="2 3" key="1">
    <citation type="journal article" date="2024" name="Nat. Commun.">
        <title>Phylogenomics reveals the evolutionary origins of lichenization in chlorophyte algae.</title>
        <authorList>
            <person name="Puginier C."/>
            <person name="Libourel C."/>
            <person name="Otte J."/>
            <person name="Skaloud P."/>
            <person name="Haon M."/>
            <person name="Grisel S."/>
            <person name="Petersen M."/>
            <person name="Berrin J.G."/>
            <person name="Delaux P.M."/>
            <person name="Dal Grande F."/>
            <person name="Keller J."/>
        </authorList>
    </citation>
    <scope>NUCLEOTIDE SEQUENCE [LARGE SCALE GENOMIC DNA]</scope>
    <source>
        <strain evidence="2 3">SAG 2043</strain>
    </source>
</reference>
<accession>A0AAW1QSU2</accession>
<evidence type="ECO:0000313" key="2">
    <source>
        <dbReference type="EMBL" id="KAK9824498.1"/>
    </source>
</evidence>